<name>A0A1M6JUI9_9FLAO</name>
<gene>
    <name evidence="10" type="ORF">SAMN04487911_12320</name>
</gene>
<dbReference type="Proteomes" id="UP000184231">
    <property type="component" value="Unassembled WGS sequence"/>
</dbReference>
<evidence type="ECO:0000313" key="10">
    <source>
        <dbReference type="EMBL" id="SHJ50336.1"/>
    </source>
</evidence>
<organism evidence="10 11">
    <name type="scientific">Arenibacter nanhaiticus</name>
    <dbReference type="NCBI Taxonomy" id="558155"/>
    <lineage>
        <taxon>Bacteria</taxon>
        <taxon>Pseudomonadati</taxon>
        <taxon>Bacteroidota</taxon>
        <taxon>Flavobacteriia</taxon>
        <taxon>Flavobacteriales</taxon>
        <taxon>Flavobacteriaceae</taxon>
        <taxon>Arenibacter</taxon>
    </lineage>
</organism>
<dbReference type="InterPro" id="IPR032692">
    <property type="entry name" value="YccS_N"/>
</dbReference>
<evidence type="ECO:0000313" key="11">
    <source>
        <dbReference type="Proteomes" id="UP000184231"/>
    </source>
</evidence>
<evidence type="ECO:0000256" key="3">
    <source>
        <dbReference type="ARBA" id="ARBA00022692"/>
    </source>
</evidence>
<protein>
    <submittedName>
        <fullName evidence="10">Uncharacterized membrane protein YccC</fullName>
    </submittedName>
</protein>
<keyword evidence="3 7" id="KW-0812">Transmembrane</keyword>
<dbReference type="EMBL" id="FQYX01000023">
    <property type="protein sequence ID" value="SHJ50336.1"/>
    <property type="molecule type" value="Genomic_DNA"/>
</dbReference>
<sequence>MYFCSMLKERINSLYLFFKSSNFFRGLIVTIAILIPLTTLIPMGHSDYAISIAIGILLNAPSDIPGSLKRKINSILISIALTMVVTFIVAISHPYFWLLLAVIALLSFSISLLSVYGFRGSLVSFSGLMAMVLGLTTKISDTPVWIHILCIAIGGLFYLCISLLSHWILPKKDEDQLLADTLDLTGDYLIARGKLITQKNTREENFKNVFQLQTQISEKHELLRELLLMARTKSGRTHFDEKRLLIFISLVDILELSLANNLEYHKIDALFKDHSQHLQKFIDVNFVFGNHLKELAETILKNDKIPSKGSLLLALDQANSAIAEYVAVVTLPKAREGAIILKNLYDYLELQLQKIRAIRQVLSNSELTSRTTLKSSEAQQFITTQDYSSRIFMENLSFNSPIFRHSLRFAVTATITYFFGTLLEIKNTYWIILTLLVIMRPNYGLTKGRSINRIAGTLIGAVIAAAIIFMTQSTAVYSILAAVSLTFALSLTQQNYRWAAVFFTTTIIFSYSLLTPNAFEIIQYRVLDTAIGALLAVVANYLLWPSWEFMNLDRFLVAAIRCNTDYLLSIKKFYRTKEVMDVSYKVSRKHAFLAISNLNAAFQRMTQDPASKRKAWEPVYEMVTLNNTILSTLASLGSFIQHHKTTEASDNFITVVDHIENTLLETLKLLDQKKELCPTEQEALILAQEKLKNSYELLVEEREKELNLGHSPIKEEMLLNLQEAHLIYNQLIWLKNLVENLKSTTHKYSSHVPE</sequence>
<feature type="domain" description="Integral membrane bound transporter" evidence="9">
    <location>
        <begin position="416"/>
        <end position="538"/>
    </location>
</feature>
<comment type="similarity">
    <text evidence="6">Belongs to the YccS/YhfK family.</text>
</comment>
<evidence type="ECO:0000256" key="1">
    <source>
        <dbReference type="ARBA" id="ARBA00004651"/>
    </source>
</evidence>
<proteinExistence type="inferred from homology"/>
<feature type="transmembrane region" description="Helical" evidence="7">
    <location>
        <begin position="458"/>
        <end position="489"/>
    </location>
</feature>
<comment type="subcellular location">
    <subcellularLocation>
        <location evidence="1">Cell membrane</location>
        <topology evidence="1">Multi-pass membrane protein</topology>
    </subcellularLocation>
</comment>
<accession>A0A1M6JUI9</accession>
<dbReference type="AlphaFoldDB" id="A0A1M6JUI9"/>
<dbReference type="Pfam" id="PF12805">
    <property type="entry name" value="FUSC-like"/>
    <property type="match status" value="1"/>
</dbReference>
<feature type="transmembrane region" description="Helical" evidence="7">
    <location>
        <begin position="145"/>
        <end position="169"/>
    </location>
</feature>
<evidence type="ECO:0000256" key="4">
    <source>
        <dbReference type="ARBA" id="ARBA00022989"/>
    </source>
</evidence>
<feature type="transmembrane region" description="Helical" evidence="7">
    <location>
        <begin position="526"/>
        <end position="544"/>
    </location>
</feature>
<feature type="transmembrane region" description="Helical" evidence="7">
    <location>
        <begin position="406"/>
        <end position="423"/>
    </location>
</feature>
<dbReference type="STRING" id="558155.SAMN04487911_12320"/>
<dbReference type="GO" id="GO:0005886">
    <property type="term" value="C:plasma membrane"/>
    <property type="evidence" value="ECO:0007669"/>
    <property type="project" value="UniProtKB-SubCell"/>
</dbReference>
<dbReference type="Pfam" id="PF13515">
    <property type="entry name" value="FUSC_2"/>
    <property type="match status" value="1"/>
</dbReference>
<feature type="transmembrane region" description="Helical" evidence="7">
    <location>
        <begin position="72"/>
        <end position="91"/>
    </location>
</feature>
<keyword evidence="4 7" id="KW-1133">Transmembrane helix</keyword>
<evidence type="ECO:0000259" key="9">
    <source>
        <dbReference type="Pfam" id="PF13515"/>
    </source>
</evidence>
<keyword evidence="11" id="KW-1185">Reference proteome</keyword>
<reference evidence="10 11" key="1">
    <citation type="submission" date="2016-11" db="EMBL/GenBank/DDBJ databases">
        <authorList>
            <person name="Jaros S."/>
            <person name="Januszkiewicz K."/>
            <person name="Wedrychowicz H."/>
        </authorList>
    </citation>
    <scope>NUCLEOTIDE SEQUENCE [LARGE SCALE GENOMIC DNA]</scope>
    <source>
        <strain evidence="10 11">CGMCC 1.8863</strain>
    </source>
</reference>
<evidence type="ECO:0000256" key="6">
    <source>
        <dbReference type="ARBA" id="ARBA00043993"/>
    </source>
</evidence>
<feature type="transmembrane region" description="Helical" evidence="7">
    <location>
        <begin position="97"/>
        <end position="115"/>
    </location>
</feature>
<dbReference type="InterPro" id="IPR049453">
    <property type="entry name" value="Memb_transporter_dom"/>
</dbReference>
<feature type="transmembrane region" description="Helical" evidence="7">
    <location>
        <begin position="48"/>
        <end position="65"/>
    </location>
</feature>
<evidence type="ECO:0000259" key="8">
    <source>
        <dbReference type="Pfam" id="PF12805"/>
    </source>
</evidence>
<keyword evidence="5 7" id="KW-0472">Membrane</keyword>
<feature type="transmembrane region" description="Helical" evidence="7">
    <location>
        <begin position="23"/>
        <end position="42"/>
    </location>
</feature>
<dbReference type="PANTHER" id="PTHR30509:SF8">
    <property type="entry name" value="INNER MEMBRANE PROTEIN YCCS"/>
    <property type="match status" value="1"/>
</dbReference>
<feature type="transmembrane region" description="Helical" evidence="7">
    <location>
        <begin position="495"/>
        <end position="514"/>
    </location>
</feature>
<keyword evidence="2" id="KW-1003">Cell membrane</keyword>
<feature type="domain" description="Integral membrane protein YccS N-terminal" evidence="8">
    <location>
        <begin position="75"/>
        <end position="346"/>
    </location>
</feature>
<evidence type="ECO:0000256" key="2">
    <source>
        <dbReference type="ARBA" id="ARBA00022475"/>
    </source>
</evidence>
<evidence type="ECO:0000256" key="7">
    <source>
        <dbReference type="SAM" id="Phobius"/>
    </source>
</evidence>
<evidence type="ECO:0000256" key="5">
    <source>
        <dbReference type="ARBA" id="ARBA00023136"/>
    </source>
</evidence>
<dbReference type="PANTHER" id="PTHR30509">
    <property type="entry name" value="P-HYDROXYBENZOIC ACID EFFLUX PUMP SUBUNIT-RELATED"/>
    <property type="match status" value="1"/>
</dbReference>